<dbReference type="InterPro" id="IPR046342">
    <property type="entry name" value="CBS_dom_sf"/>
</dbReference>
<dbReference type="NCBIfam" id="NF038387">
    <property type="entry name" value="CBS_CbpA"/>
    <property type="match status" value="1"/>
</dbReference>
<organism evidence="3 4">
    <name type="scientific">Weissella bombi</name>
    <dbReference type="NCBI Taxonomy" id="1505725"/>
    <lineage>
        <taxon>Bacteria</taxon>
        <taxon>Bacillati</taxon>
        <taxon>Bacillota</taxon>
        <taxon>Bacilli</taxon>
        <taxon>Lactobacillales</taxon>
        <taxon>Lactobacillaceae</taxon>
        <taxon>Weissella</taxon>
    </lineage>
</organism>
<name>A0A1C4B920_9LACO</name>
<dbReference type="OrthoDB" id="1706107at2"/>
<evidence type="ECO:0000313" key="4">
    <source>
        <dbReference type="Proteomes" id="UP000199268"/>
    </source>
</evidence>
<proteinExistence type="predicted"/>
<dbReference type="Pfam" id="PF00571">
    <property type="entry name" value="CBS"/>
    <property type="match status" value="2"/>
</dbReference>
<dbReference type="InterPro" id="IPR017036">
    <property type="entry name" value="Lmo0553-like"/>
</dbReference>
<dbReference type="PROSITE" id="PS51371">
    <property type="entry name" value="CBS"/>
    <property type="match status" value="1"/>
</dbReference>
<keyword evidence="4" id="KW-1185">Reference proteome</keyword>
<evidence type="ECO:0000259" key="2">
    <source>
        <dbReference type="PROSITE" id="PS51371"/>
    </source>
</evidence>
<feature type="domain" description="CBS" evidence="2">
    <location>
        <begin position="7"/>
        <end position="65"/>
    </location>
</feature>
<sequence length="214" mass="24207">MLATLVKSRDLLTTLSENATLQDALDVFDSSNFRAIPILDESGQLFRGAIYKLHIYQHLIQGGDLNAPVTSYMRNMTKFVRVESTFYEAFFTLKDLPFISVLDNDNHFIGILTHARMMRLLADSWTTDGGRYSLTLVSEGERGTLEKATHIISRYTTISSAMTLNPDKNPRTTRLLFTLPRTVSEGSLSKIIKILSRKGYHLESLEDLSQSSYM</sequence>
<dbReference type="RefSeq" id="WP_092463120.1">
    <property type="nucleotide sequence ID" value="NZ_BJEE01000008.1"/>
</dbReference>
<accession>A0A1C4B920</accession>
<gene>
    <name evidence="3" type="ORF">GA0061074_10950</name>
</gene>
<evidence type="ECO:0000313" key="3">
    <source>
        <dbReference type="EMBL" id="SCC03405.1"/>
    </source>
</evidence>
<dbReference type="AlphaFoldDB" id="A0A1C4B920"/>
<dbReference type="Proteomes" id="UP000199268">
    <property type="component" value="Unassembled WGS sequence"/>
</dbReference>
<dbReference type="CDD" id="cd02205">
    <property type="entry name" value="CBS_pair_SF"/>
    <property type="match status" value="1"/>
</dbReference>
<dbReference type="SUPFAM" id="SSF54631">
    <property type="entry name" value="CBS-domain pair"/>
    <property type="match status" value="1"/>
</dbReference>
<dbReference type="PIRSF" id="PIRSF035040">
    <property type="entry name" value="UCP035040_CBS_Lmo0553"/>
    <property type="match status" value="1"/>
</dbReference>
<dbReference type="STRING" id="1505725.GA0061074_10950"/>
<reference evidence="4" key="1">
    <citation type="submission" date="2016-08" db="EMBL/GenBank/DDBJ databases">
        <authorList>
            <person name="Varghese N."/>
            <person name="Submissions Spin"/>
        </authorList>
    </citation>
    <scope>NUCLEOTIDE SEQUENCE [LARGE SCALE GENOMIC DNA]</scope>
    <source>
        <strain evidence="4">R-53094</strain>
    </source>
</reference>
<dbReference type="EMBL" id="FMAO01000009">
    <property type="protein sequence ID" value="SCC03405.1"/>
    <property type="molecule type" value="Genomic_DNA"/>
</dbReference>
<keyword evidence="1" id="KW-0129">CBS domain</keyword>
<dbReference type="InterPro" id="IPR000644">
    <property type="entry name" value="CBS_dom"/>
</dbReference>
<protein>
    <submittedName>
        <fullName evidence="3">CBS domain-containing protein</fullName>
    </submittedName>
</protein>
<dbReference type="Gene3D" id="3.10.580.10">
    <property type="entry name" value="CBS-domain"/>
    <property type="match status" value="1"/>
</dbReference>
<evidence type="ECO:0000256" key="1">
    <source>
        <dbReference type="PROSITE-ProRule" id="PRU00703"/>
    </source>
</evidence>